<comment type="caution">
    <text evidence="1">The sequence shown here is derived from an EMBL/GenBank/DDBJ whole genome shotgun (WGS) entry which is preliminary data.</text>
</comment>
<evidence type="ECO:0000313" key="2">
    <source>
        <dbReference type="Proteomes" id="UP000790709"/>
    </source>
</evidence>
<name>A0ACB8AXN7_9AGAM</name>
<sequence length="231" mass="25509">MLDTGFYLRDGALRDNVQWVCDGRADRLAIKLVVPVDKDGGEGNNLSQFPSPPSEGLELATICAVVKISDRDYWLTADAGFHGPSIVCKELSEATVSCAAEQPDMALFKDEFSTIVNNLHWLQDQVATPGYSIKKGLFLMSTEIGSRFKVHHALFEALGSDELGSEDLSEQENTENKTDTDENAVFMIKNWLTSNDTAANALDTIKEMHRVIPILAYSMDGKLITPSLYRC</sequence>
<proteinExistence type="predicted"/>
<dbReference type="Proteomes" id="UP000790709">
    <property type="component" value="Unassembled WGS sequence"/>
</dbReference>
<keyword evidence="2" id="KW-1185">Reference proteome</keyword>
<organism evidence="1 2">
    <name type="scientific">Leucogyrophana mollusca</name>
    <dbReference type="NCBI Taxonomy" id="85980"/>
    <lineage>
        <taxon>Eukaryota</taxon>
        <taxon>Fungi</taxon>
        <taxon>Dikarya</taxon>
        <taxon>Basidiomycota</taxon>
        <taxon>Agaricomycotina</taxon>
        <taxon>Agaricomycetes</taxon>
        <taxon>Agaricomycetidae</taxon>
        <taxon>Boletales</taxon>
        <taxon>Boletales incertae sedis</taxon>
        <taxon>Leucogyrophana</taxon>
    </lineage>
</organism>
<protein>
    <submittedName>
        <fullName evidence="1">Uncharacterized protein</fullName>
    </submittedName>
</protein>
<accession>A0ACB8AXN7</accession>
<dbReference type="EMBL" id="MU266891">
    <property type="protein sequence ID" value="KAH7917949.1"/>
    <property type="molecule type" value="Genomic_DNA"/>
</dbReference>
<evidence type="ECO:0000313" key="1">
    <source>
        <dbReference type="EMBL" id="KAH7917949.1"/>
    </source>
</evidence>
<reference evidence="1" key="1">
    <citation type="journal article" date="2021" name="New Phytol.">
        <title>Evolutionary innovations through gain and loss of genes in the ectomycorrhizal Boletales.</title>
        <authorList>
            <person name="Wu G."/>
            <person name="Miyauchi S."/>
            <person name="Morin E."/>
            <person name="Kuo A."/>
            <person name="Drula E."/>
            <person name="Varga T."/>
            <person name="Kohler A."/>
            <person name="Feng B."/>
            <person name="Cao Y."/>
            <person name="Lipzen A."/>
            <person name="Daum C."/>
            <person name="Hundley H."/>
            <person name="Pangilinan J."/>
            <person name="Johnson J."/>
            <person name="Barry K."/>
            <person name="LaButti K."/>
            <person name="Ng V."/>
            <person name="Ahrendt S."/>
            <person name="Min B."/>
            <person name="Choi I.G."/>
            <person name="Park H."/>
            <person name="Plett J.M."/>
            <person name="Magnuson J."/>
            <person name="Spatafora J.W."/>
            <person name="Nagy L.G."/>
            <person name="Henrissat B."/>
            <person name="Grigoriev I.V."/>
            <person name="Yang Z.L."/>
            <person name="Xu J."/>
            <person name="Martin F.M."/>
        </authorList>
    </citation>
    <scope>NUCLEOTIDE SEQUENCE</scope>
    <source>
        <strain evidence="1">KUC20120723A-06</strain>
    </source>
</reference>
<gene>
    <name evidence="1" type="ORF">BV22DRAFT_1134981</name>
</gene>